<proteinExistence type="predicted"/>
<protein>
    <submittedName>
        <fullName evidence="1">Uncharacterized protein</fullName>
    </submittedName>
</protein>
<dbReference type="RefSeq" id="WP_094783860.1">
    <property type="nucleotide sequence ID" value="NZ_BEDT01000001.1"/>
</dbReference>
<organism evidence="1 2">
    <name type="scientific">Pseudolactococcus reticulitermitis</name>
    <dbReference type="NCBI Taxonomy" id="2025039"/>
    <lineage>
        <taxon>Bacteria</taxon>
        <taxon>Bacillati</taxon>
        <taxon>Bacillota</taxon>
        <taxon>Bacilli</taxon>
        <taxon>Lactobacillales</taxon>
        <taxon>Streptococcaceae</taxon>
        <taxon>Pseudolactococcus</taxon>
    </lineage>
</organism>
<reference evidence="2" key="1">
    <citation type="submission" date="2017-08" db="EMBL/GenBank/DDBJ databases">
        <title>Draft genome sequence of Lactococcus sp. strain Rs-Y01, isolated from the gut of the lower termite Reticulitermes speratus.</title>
        <authorList>
            <person name="Ohkuma M."/>
            <person name="Yuki M."/>
        </authorList>
    </citation>
    <scope>NUCLEOTIDE SEQUENCE [LARGE SCALE GENOMIC DNA]</scope>
    <source>
        <strain evidence="2">Rs-Y01</strain>
    </source>
</reference>
<dbReference type="Proteomes" id="UP000218689">
    <property type="component" value="Unassembled WGS sequence"/>
</dbReference>
<evidence type="ECO:0000313" key="1">
    <source>
        <dbReference type="EMBL" id="GAX46791.1"/>
    </source>
</evidence>
<dbReference type="EMBL" id="BEDT01000001">
    <property type="protein sequence ID" value="GAX46791.1"/>
    <property type="molecule type" value="Genomic_DNA"/>
</dbReference>
<comment type="caution">
    <text evidence="1">The sequence shown here is derived from an EMBL/GenBank/DDBJ whole genome shotgun (WGS) entry which is preliminary data.</text>
</comment>
<sequence length="62" mass="7368">MSDEITTLVEAELAESMPDLRRILREFKQGWPKGWRVCKIDVIPVWDSYLVKYTIEKIPEDE</sequence>
<keyword evidence="2" id="KW-1185">Reference proteome</keyword>
<dbReference type="AlphaFoldDB" id="A0A224XAV5"/>
<accession>A0A224XAV5</accession>
<gene>
    <name evidence="1" type="ORF">RsY01_371</name>
</gene>
<evidence type="ECO:0000313" key="2">
    <source>
        <dbReference type="Proteomes" id="UP000218689"/>
    </source>
</evidence>
<name>A0A224XAV5_9LACT</name>